<keyword evidence="1" id="KW-0472">Membrane</keyword>
<protein>
    <recommendedName>
        <fullName evidence="4">ABC-2 family transporter protein</fullName>
    </recommendedName>
</protein>
<accession>A0A0B5QUB7</accession>
<feature type="transmembrane region" description="Helical" evidence="1">
    <location>
        <begin position="105"/>
        <end position="129"/>
    </location>
</feature>
<proteinExistence type="predicted"/>
<keyword evidence="1" id="KW-1133">Transmembrane helix</keyword>
<dbReference type="Proteomes" id="UP000031866">
    <property type="component" value="Chromosome"/>
</dbReference>
<sequence length="235" mass="27132">MLTCFYKNVKLLYNNYYTIYDIKGKIIKFSFGILFLFLLISIYNPAPMEYMSLLSQKYKLVSVDNIYDYTIPMISCCIIAYAFYNDYKDNTHELISFFSGHKFNYILFCRWFLYTGIFLIGSFITALMYYRAVYFGGVQGILLALRFIPNIIFLTSAILLITTGTKSIYAGIFITTAYTICDYLSFGELFKILSIGANSYNFYYIISPGYYIANRLLILAIGIVNIYIAGRISSN</sequence>
<dbReference type="OrthoDB" id="1903966at2"/>
<feature type="transmembrane region" description="Helical" evidence="1">
    <location>
        <begin position="168"/>
        <end position="190"/>
    </location>
</feature>
<evidence type="ECO:0000313" key="2">
    <source>
        <dbReference type="EMBL" id="AJH01827.1"/>
    </source>
</evidence>
<keyword evidence="1" id="KW-0812">Transmembrane</keyword>
<gene>
    <name evidence="2" type="ORF">LF65_05305</name>
</gene>
<feature type="transmembrane region" description="Helical" evidence="1">
    <location>
        <begin position="141"/>
        <end position="161"/>
    </location>
</feature>
<reference evidence="3" key="1">
    <citation type="submission" date="2014-12" db="EMBL/GenBank/DDBJ databases">
        <title>Genome sequence of Clostridium beijerinckii strain 59B.</title>
        <authorList>
            <person name="Little G.T."/>
            <person name="Minton N.P."/>
        </authorList>
    </citation>
    <scope>NUCLEOTIDE SEQUENCE [LARGE SCALE GENOMIC DNA]</scope>
    <source>
        <strain evidence="3">59B</strain>
    </source>
</reference>
<dbReference type="EMBL" id="CP010086">
    <property type="protein sequence ID" value="AJH01827.1"/>
    <property type="molecule type" value="Genomic_DNA"/>
</dbReference>
<dbReference type="KEGG" id="cbei:LF65_05305"/>
<dbReference type="STRING" id="1520.LF65_05305"/>
<dbReference type="AlphaFoldDB" id="A0A0B5QUB7"/>
<feature type="transmembrane region" description="Helical" evidence="1">
    <location>
        <begin position="66"/>
        <end position="84"/>
    </location>
</feature>
<name>A0A0B5QUB7_CLOBE</name>
<dbReference type="RefSeq" id="WP_041900299.1">
    <property type="nucleotide sequence ID" value="NZ_CP010086.2"/>
</dbReference>
<evidence type="ECO:0000256" key="1">
    <source>
        <dbReference type="SAM" id="Phobius"/>
    </source>
</evidence>
<evidence type="ECO:0000313" key="3">
    <source>
        <dbReference type="Proteomes" id="UP000031866"/>
    </source>
</evidence>
<evidence type="ECO:0008006" key="4">
    <source>
        <dbReference type="Google" id="ProtNLM"/>
    </source>
</evidence>
<organism evidence="2 3">
    <name type="scientific">Clostridium beijerinckii</name>
    <name type="common">Clostridium MP</name>
    <dbReference type="NCBI Taxonomy" id="1520"/>
    <lineage>
        <taxon>Bacteria</taxon>
        <taxon>Bacillati</taxon>
        <taxon>Bacillota</taxon>
        <taxon>Clostridia</taxon>
        <taxon>Eubacteriales</taxon>
        <taxon>Clostridiaceae</taxon>
        <taxon>Clostridium</taxon>
    </lineage>
</organism>
<feature type="transmembrane region" description="Helical" evidence="1">
    <location>
        <begin position="26"/>
        <end position="46"/>
    </location>
</feature>
<feature type="transmembrane region" description="Helical" evidence="1">
    <location>
        <begin position="210"/>
        <end position="230"/>
    </location>
</feature>